<dbReference type="InterPro" id="IPR015421">
    <property type="entry name" value="PyrdxlP-dep_Trfase_major"/>
</dbReference>
<dbReference type="InterPro" id="IPR019798">
    <property type="entry name" value="Ser_HO-MeTrfase_PLP_BS"/>
</dbReference>
<dbReference type="InterPro" id="IPR015424">
    <property type="entry name" value="PyrdxlP-dep_Trfase"/>
</dbReference>
<evidence type="ECO:0000256" key="3">
    <source>
        <dbReference type="ARBA" id="ARBA00004777"/>
    </source>
</evidence>
<protein>
    <recommendedName>
        <fullName evidence="9">Serine hydroxymethyltransferase</fullName>
        <ecNumber evidence="9">2.1.2.1</ecNumber>
    </recommendedName>
</protein>
<dbReference type="Proteomes" id="UP001152759">
    <property type="component" value="Chromosome 2"/>
</dbReference>
<dbReference type="EC" id="2.1.2.1" evidence="9"/>
<comment type="catalytic activity">
    <reaction evidence="9">
        <text>(6R)-5,10-methylene-5,6,7,8-tetrahydrofolate + glycine + H2O = (6S)-5,6,7,8-tetrahydrofolate + L-serine</text>
        <dbReference type="Rhea" id="RHEA:15481"/>
        <dbReference type="ChEBI" id="CHEBI:15377"/>
        <dbReference type="ChEBI" id="CHEBI:15636"/>
        <dbReference type="ChEBI" id="CHEBI:33384"/>
        <dbReference type="ChEBI" id="CHEBI:57305"/>
        <dbReference type="ChEBI" id="CHEBI:57453"/>
        <dbReference type="EC" id="2.1.2.1"/>
    </reaction>
</comment>
<gene>
    <name evidence="11" type="ORF">BEMITA_LOCUS4383</name>
</gene>
<organism evidence="11 12">
    <name type="scientific">Bemisia tabaci</name>
    <name type="common">Sweetpotato whitefly</name>
    <name type="synonym">Aleurodes tabaci</name>
    <dbReference type="NCBI Taxonomy" id="7038"/>
    <lineage>
        <taxon>Eukaryota</taxon>
        <taxon>Metazoa</taxon>
        <taxon>Ecdysozoa</taxon>
        <taxon>Arthropoda</taxon>
        <taxon>Hexapoda</taxon>
        <taxon>Insecta</taxon>
        <taxon>Pterygota</taxon>
        <taxon>Neoptera</taxon>
        <taxon>Paraneoptera</taxon>
        <taxon>Hemiptera</taxon>
        <taxon>Sternorrhyncha</taxon>
        <taxon>Aleyrodoidea</taxon>
        <taxon>Aleyrodidae</taxon>
        <taxon>Aleyrodinae</taxon>
        <taxon>Bemisia</taxon>
    </lineage>
</organism>
<dbReference type="PANTHER" id="PTHR11680:SF28">
    <property type="entry name" value="SERINE HYDROXYMETHYLTRANSFERASE, MITOCHONDRIAL"/>
    <property type="match status" value="1"/>
</dbReference>
<keyword evidence="5 9" id="KW-0554">One-carbon metabolism</keyword>
<comment type="pathway">
    <text evidence="3 9">One-carbon metabolism; tetrahydrofolate interconversion.</text>
</comment>
<dbReference type="EMBL" id="OU963863">
    <property type="protein sequence ID" value="CAH0385126.1"/>
    <property type="molecule type" value="Genomic_DNA"/>
</dbReference>
<dbReference type="HAMAP" id="MF_00051">
    <property type="entry name" value="SHMT"/>
    <property type="match status" value="1"/>
</dbReference>
<dbReference type="Pfam" id="PF00464">
    <property type="entry name" value="SHMT"/>
    <property type="match status" value="1"/>
</dbReference>
<evidence type="ECO:0000313" key="11">
    <source>
        <dbReference type="EMBL" id="CAH0385126.1"/>
    </source>
</evidence>
<evidence type="ECO:0000256" key="5">
    <source>
        <dbReference type="ARBA" id="ARBA00022563"/>
    </source>
</evidence>
<keyword evidence="12" id="KW-1185">Reference proteome</keyword>
<dbReference type="PANTHER" id="PTHR11680">
    <property type="entry name" value="SERINE HYDROXYMETHYLTRANSFERASE"/>
    <property type="match status" value="1"/>
</dbReference>
<evidence type="ECO:0000259" key="10">
    <source>
        <dbReference type="Pfam" id="PF00464"/>
    </source>
</evidence>
<dbReference type="GO" id="GO:0035999">
    <property type="term" value="P:tetrahydrofolate interconversion"/>
    <property type="evidence" value="ECO:0007669"/>
    <property type="project" value="InterPro"/>
</dbReference>
<evidence type="ECO:0000256" key="7">
    <source>
        <dbReference type="ARBA" id="ARBA00022898"/>
    </source>
</evidence>
<comment type="function">
    <text evidence="2 9">Interconversion of serine and glycine.</text>
</comment>
<dbReference type="GO" id="GO:0005739">
    <property type="term" value="C:mitochondrion"/>
    <property type="evidence" value="ECO:0007669"/>
    <property type="project" value="TreeGrafter"/>
</dbReference>
<reference evidence="11" key="1">
    <citation type="submission" date="2021-12" db="EMBL/GenBank/DDBJ databases">
        <authorList>
            <person name="King R."/>
        </authorList>
    </citation>
    <scope>NUCLEOTIDE SEQUENCE</scope>
</reference>
<dbReference type="GO" id="GO:0004372">
    <property type="term" value="F:glycine hydroxymethyltransferase activity"/>
    <property type="evidence" value="ECO:0007669"/>
    <property type="project" value="UniProtKB-EC"/>
</dbReference>
<comment type="cofactor">
    <cofactor evidence="1 8 9">
        <name>pyridoxal 5'-phosphate</name>
        <dbReference type="ChEBI" id="CHEBI:597326"/>
    </cofactor>
</comment>
<keyword evidence="6 9" id="KW-0808">Transferase</keyword>
<evidence type="ECO:0000256" key="2">
    <source>
        <dbReference type="ARBA" id="ARBA00002224"/>
    </source>
</evidence>
<proteinExistence type="inferred from homology"/>
<dbReference type="InterPro" id="IPR015422">
    <property type="entry name" value="PyrdxlP-dep_Trfase_small"/>
</dbReference>
<dbReference type="FunFam" id="3.40.640.10:FF:000050">
    <property type="entry name" value="Serine hydroxymethyltransferase"/>
    <property type="match status" value="1"/>
</dbReference>
<feature type="domain" description="Serine hydroxymethyltransferase-like" evidence="10">
    <location>
        <begin position="37"/>
        <end position="436"/>
    </location>
</feature>
<evidence type="ECO:0000256" key="8">
    <source>
        <dbReference type="PIRSR" id="PIRSR000412-50"/>
    </source>
</evidence>
<keyword evidence="7 8" id="KW-0663">Pyridoxal phosphate</keyword>
<dbReference type="KEGG" id="btab:109039511"/>
<name>A0A9P0A686_BEMTA</name>
<dbReference type="Gene3D" id="3.90.1150.10">
    <property type="entry name" value="Aspartate Aminotransferase, domain 1"/>
    <property type="match status" value="1"/>
</dbReference>
<evidence type="ECO:0000256" key="1">
    <source>
        <dbReference type="ARBA" id="ARBA00001933"/>
    </source>
</evidence>
<dbReference type="GO" id="GO:0019264">
    <property type="term" value="P:glycine biosynthetic process from serine"/>
    <property type="evidence" value="ECO:0007669"/>
    <property type="project" value="InterPro"/>
</dbReference>
<dbReference type="InterPro" id="IPR039429">
    <property type="entry name" value="SHMT-like_dom"/>
</dbReference>
<evidence type="ECO:0000256" key="9">
    <source>
        <dbReference type="RuleBase" id="RU000585"/>
    </source>
</evidence>
<dbReference type="NCBIfam" id="NF000586">
    <property type="entry name" value="PRK00011.1"/>
    <property type="match status" value="1"/>
</dbReference>
<dbReference type="InterPro" id="IPR001085">
    <property type="entry name" value="Ser_HO-MeTrfase"/>
</dbReference>
<feature type="modified residue" description="N6-(pyridoxal phosphate)lysine" evidence="8">
    <location>
        <position position="268"/>
    </location>
</feature>
<dbReference type="SUPFAM" id="SSF53383">
    <property type="entry name" value="PLP-dependent transferases"/>
    <property type="match status" value="1"/>
</dbReference>
<dbReference type="CDD" id="cd00378">
    <property type="entry name" value="SHMT"/>
    <property type="match status" value="1"/>
</dbReference>
<evidence type="ECO:0000313" key="12">
    <source>
        <dbReference type="Proteomes" id="UP001152759"/>
    </source>
</evidence>
<dbReference type="PIRSF" id="PIRSF000412">
    <property type="entry name" value="SHMT"/>
    <property type="match status" value="1"/>
</dbReference>
<dbReference type="AlphaFoldDB" id="A0A9P0A686"/>
<evidence type="ECO:0000256" key="6">
    <source>
        <dbReference type="ARBA" id="ARBA00022679"/>
    </source>
</evidence>
<sequence length="494" mass="54872">MLPLSRSVLPLLERKFAEITSLNVAKRNLSWTGQESLKEDDPELWALVQEEKQRQLKGLELIASENFCSRSALEAVGSCLNNKYSEGYPGQRYYGGTEVVDKIELLCQKRALEAFRVSPDKWGVNVQPYSGSPANFAAYTALLKPHDRLMGLDLPHGGHLTHGFMSDTKRVSATSIYFESMPYRLNPATGEIDYDKLHQTAVLFRPKLIIAGATAYSRLLDYAKFREICNDVKAVLMADVAHISGLIAAQVIPTPFDYADIVTTTTHKTLRGPRSGIIFYRKGVKGKNKKTGEDIYYDFEEKINAAVFPSLQGGPHNHAIGGVANALKQAMSKSFQEYQQQVLKNSKAMAQALIERGYHLMSGGTDNHQVLANIMKSRGVDGARVEEICNRVHITVNKNACLGDKSALIPSGLRLGAAALTSRHFKESNFVDVVAFLDRAISIAADAKGKSGSKLKDFKEFIKNDKDTLEKMQQLKKEVEEYAENFPMPGFEDR</sequence>
<dbReference type="PROSITE" id="PS00096">
    <property type="entry name" value="SHMT"/>
    <property type="match status" value="1"/>
</dbReference>
<evidence type="ECO:0000256" key="4">
    <source>
        <dbReference type="ARBA" id="ARBA00006376"/>
    </source>
</evidence>
<dbReference type="OrthoDB" id="10265628at2759"/>
<dbReference type="Gene3D" id="3.40.640.10">
    <property type="entry name" value="Type I PLP-dependent aspartate aminotransferase-like (Major domain)"/>
    <property type="match status" value="1"/>
</dbReference>
<comment type="similarity">
    <text evidence="4 9">Belongs to the SHMT family.</text>
</comment>
<dbReference type="GO" id="GO:0030170">
    <property type="term" value="F:pyridoxal phosphate binding"/>
    <property type="evidence" value="ECO:0007669"/>
    <property type="project" value="InterPro"/>
</dbReference>
<accession>A0A9P0A686</accession>
<dbReference type="InterPro" id="IPR049943">
    <property type="entry name" value="Ser_HO-MeTrfase-like"/>
</dbReference>